<proteinExistence type="inferred from homology"/>
<protein>
    <recommendedName>
        <fullName evidence="2">Parvulin-like PPIase</fullName>
    </recommendedName>
    <alternativeName>
        <fullName evidence="9">Peptidyl-prolyl cis-trans isomerase plp</fullName>
    </alternativeName>
    <alternativeName>
        <fullName evidence="12">Periplasmic chaperone PpiD</fullName>
    </alternativeName>
    <alternativeName>
        <fullName evidence="13">Periplasmic folding chaperone</fullName>
    </alternativeName>
    <alternativeName>
        <fullName evidence="10">Rotamase plp</fullName>
    </alternativeName>
</protein>
<dbReference type="EMBL" id="JANCLU010000005">
    <property type="protein sequence ID" value="MCP8938194.1"/>
    <property type="molecule type" value="Genomic_DNA"/>
</dbReference>
<evidence type="ECO:0000256" key="3">
    <source>
        <dbReference type="ARBA" id="ARBA00022475"/>
    </source>
</evidence>
<dbReference type="PROSITE" id="PS50198">
    <property type="entry name" value="PPIC_PPIASE_2"/>
    <property type="match status" value="1"/>
</dbReference>
<keyword evidence="7 15" id="KW-0472">Membrane</keyword>
<sequence>MMDGMRRAGQTLIGRIVITVLFGFLILSFAIWGIADMIRNVGRVNVAQVGSAEISAQAFRETYQTELQNLSRRARRAITGEEARTLGLDQQVLSRMIAEAAMDQRVHAYGLALSDETIAKAITADRNFQGADGRFDRNRFDEVIRQSGYNEQTFVRTQRAVYLRQQLADSVAGAMPAPTVLRDAIHRYRNETRAAEYFVLDASKAGDIPTPDEATLQKFFDERKATFRAPDYRKINIIALSPADVANPDSVSDADAKASYEANKARFGTPERRAVQQLVFPSLDEARQAAEKIKAGATFESIAEERKATPQDYDLGLVTREAIIDPEVAKTAFSLPAGTVSDPVEGRFGVVLVRVGEVQPASTLSFEEAAPVIKAEIARNHARDTVQDIHDKVEDQRASARPLAEIAKDLKLNLRTIDAVDRAGRDKAQKPVDLPEREALLQAVFASDIGVDNEAISARDGGYVWFEVAGIEPSRERTLAEVKADVETQWREDQIAGRLASKASEFVKKANEGATIAALAAEAGVEARTAQGVRRSGETGGLPAAAVAQVFSTQVGKTAAAIGGTGQERIVLRVTSADVPQLLSTQQEAEQIDSQVRVALGDDLLNAYINDLQKEIGVTRNETVLRSVIGGGI</sequence>
<evidence type="ECO:0000256" key="10">
    <source>
        <dbReference type="ARBA" id="ARBA00031484"/>
    </source>
</evidence>
<dbReference type="Pfam" id="PF13145">
    <property type="entry name" value="Rotamase_2"/>
    <property type="match status" value="1"/>
</dbReference>
<dbReference type="SUPFAM" id="SSF54534">
    <property type="entry name" value="FKBP-like"/>
    <property type="match status" value="1"/>
</dbReference>
<evidence type="ECO:0000256" key="15">
    <source>
        <dbReference type="SAM" id="Phobius"/>
    </source>
</evidence>
<keyword evidence="8" id="KW-0143">Chaperone</keyword>
<feature type="domain" description="PpiC" evidence="16">
    <location>
        <begin position="270"/>
        <end position="357"/>
    </location>
</feature>
<evidence type="ECO:0000256" key="14">
    <source>
        <dbReference type="PROSITE-ProRule" id="PRU00278"/>
    </source>
</evidence>
<evidence type="ECO:0000256" key="2">
    <source>
        <dbReference type="ARBA" id="ARBA00018370"/>
    </source>
</evidence>
<comment type="similarity">
    <text evidence="11">Belongs to the PpiD chaperone family.</text>
</comment>
<name>A0ABT1L9P5_9HYPH</name>
<accession>A0ABT1L9P5</accession>
<keyword evidence="14" id="KW-0413">Isomerase</keyword>
<dbReference type="SUPFAM" id="SSF109998">
    <property type="entry name" value="Triger factor/SurA peptide-binding domain-like"/>
    <property type="match status" value="1"/>
</dbReference>
<comment type="subcellular location">
    <subcellularLocation>
        <location evidence="1">Cell inner membrane</location>
        <topology evidence="1">Single-pass type II membrane protein</topology>
        <orientation evidence="1">Periplasmic side</orientation>
    </subcellularLocation>
</comment>
<dbReference type="PANTHER" id="PTHR47529:SF1">
    <property type="entry name" value="PERIPLASMIC CHAPERONE PPID"/>
    <property type="match status" value="1"/>
</dbReference>
<evidence type="ECO:0000313" key="18">
    <source>
        <dbReference type="Proteomes" id="UP001205890"/>
    </source>
</evidence>
<evidence type="ECO:0000256" key="8">
    <source>
        <dbReference type="ARBA" id="ARBA00023186"/>
    </source>
</evidence>
<dbReference type="InterPro" id="IPR052029">
    <property type="entry name" value="PpiD_chaperone"/>
</dbReference>
<feature type="transmembrane region" description="Helical" evidence="15">
    <location>
        <begin position="12"/>
        <end position="35"/>
    </location>
</feature>
<dbReference type="Gene3D" id="3.10.50.40">
    <property type="match status" value="1"/>
</dbReference>
<keyword evidence="4" id="KW-0997">Cell inner membrane</keyword>
<dbReference type="InterPro" id="IPR000297">
    <property type="entry name" value="PPIase_PpiC"/>
</dbReference>
<evidence type="ECO:0000256" key="7">
    <source>
        <dbReference type="ARBA" id="ARBA00023136"/>
    </source>
</evidence>
<dbReference type="Pfam" id="PF13624">
    <property type="entry name" value="SurA_N_3"/>
    <property type="match status" value="1"/>
</dbReference>
<evidence type="ECO:0000256" key="12">
    <source>
        <dbReference type="ARBA" id="ARBA00040743"/>
    </source>
</evidence>
<dbReference type="Gene3D" id="1.10.4030.10">
    <property type="entry name" value="Porin chaperone SurA, peptide-binding domain"/>
    <property type="match status" value="1"/>
</dbReference>
<comment type="caution">
    <text evidence="17">The sequence shown here is derived from an EMBL/GenBank/DDBJ whole genome shotgun (WGS) entry which is preliminary data.</text>
</comment>
<evidence type="ECO:0000256" key="5">
    <source>
        <dbReference type="ARBA" id="ARBA00022692"/>
    </source>
</evidence>
<gene>
    <name evidence="17" type="ORF">NK718_06680</name>
</gene>
<evidence type="ECO:0000256" key="13">
    <source>
        <dbReference type="ARBA" id="ARBA00042775"/>
    </source>
</evidence>
<dbReference type="PANTHER" id="PTHR47529">
    <property type="entry name" value="PEPTIDYL-PROLYL CIS-TRANS ISOMERASE D"/>
    <property type="match status" value="1"/>
</dbReference>
<dbReference type="Proteomes" id="UP001205890">
    <property type="component" value="Unassembled WGS sequence"/>
</dbReference>
<keyword evidence="5 15" id="KW-0812">Transmembrane</keyword>
<keyword evidence="18" id="KW-1185">Reference proteome</keyword>
<dbReference type="InterPro" id="IPR046357">
    <property type="entry name" value="PPIase_dom_sf"/>
</dbReference>
<keyword evidence="14" id="KW-0697">Rotamase</keyword>
<evidence type="ECO:0000256" key="4">
    <source>
        <dbReference type="ARBA" id="ARBA00022519"/>
    </source>
</evidence>
<evidence type="ECO:0000256" key="11">
    <source>
        <dbReference type="ARBA" id="ARBA00038408"/>
    </source>
</evidence>
<evidence type="ECO:0000256" key="1">
    <source>
        <dbReference type="ARBA" id="ARBA00004382"/>
    </source>
</evidence>
<evidence type="ECO:0000259" key="16">
    <source>
        <dbReference type="PROSITE" id="PS50198"/>
    </source>
</evidence>
<evidence type="ECO:0000256" key="6">
    <source>
        <dbReference type="ARBA" id="ARBA00022989"/>
    </source>
</evidence>
<keyword evidence="6 15" id="KW-1133">Transmembrane helix</keyword>
<dbReference type="RefSeq" id="WP_254739882.1">
    <property type="nucleotide sequence ID" value="NZ_JANCLU010000005.1"/>
</dbReference>
<evidence type="ECO:0000313" key="17">
    <source>
        <dbReference type="EMBL" id="MCP8938194.1"/>
    </source>
</evidence>
<organism evidence="17 18">
    <name type="scientific">Alsobacter ponti</name>
    <dbReference type="NCBI Taxonomy" id="2962936"/>
    <lineage>
        <taxon>Bacteria</taxon>
        <taxon>Pseudomonadati</taxon>
        <taxon>Pseudomonadota</taxon>
        <taxon>Alphaproteobacteria</taxon>
        <taxon>Hyphomicrobiales</taxon>
        <taxon>Alsobacteraceae</taxon>
        <taxon>Alsobacter</taxon>
    </lineage>
</organism>
<evidence type="ECO:0000256" key="9">
    <source>
        <dbReference type="ARBA" id="ARBA00030642"/>
    </source>
</evidence>
<keyword evidence="3" id="KW-1003">Cell membrane</keyword>
<reference evidence="17 18" key="1">
    <citation type="submission" date="2022-07" db="EMBL/GenBank/DDBJ databases">
        <authorList>
            <person name="Li W.-J."/>
            <person name="Deng Q.-Q."/>
        </authorList>
    </citation>
    <scope>NUCLEOTIDE SEQUENCE [LARGE SCALE GENOMIC DNA]</scope>
    <source>
        <strain evidence="17 18">SYSU M60028</strain>
    </source>
</reference>
<dbReference type="InterPro" id="IPR027304">
    <property type="entry name" value="Trigger_fact/SurA_dom_sf"/>
</dbReference>